<dbReference type="GO" id="GO:0003700">
    <property type="term" value="F:DNA-binding transcription factor activity"/>
    <property type="evidence" value="ECO:0007669"/>
    <property type="project" value="TreeGrafter"/>
</dbReference>
<sequence length="200" mass="20601">MDGDAARLADAIGARVKQRRRARGWTLDQLAAAAGLSRRMIVSVEAGAVNPSVGTLLRLADALGTGLPRLVAPPDPKPIRVTRAADAAVRWTGPAGGRGVLVAGTASPGPVGLWDWTLGPGETHTRAAHPEGTRELLHVLAGALTVEVDGRPTALGPGDAIAFPGDVEHRYTNPHASPARFALAVIEPGTAPPRPDASDE</sequence>
<dbReference type="GO" id="GO:0005829">
    <property type="term" value="C:cytosol"/>
    <property type="evidence" value="ECO:0007669"/>
    <property type="project" value="TreeGrafter"/>
</dbReference>
<dbReference type="Proteomes" id="UP000193484">
    <property type="component" value="Unassembled WGS sequence"/>
</dbReference>
<dbReference type="EMBL" id="LQOJ01000027">
    <property type="protein sequence ID" value="ORV05093.1"/>
    <property type="molecule type" value="Genomic_DNA"/>
</dbReference>
<dbReference type="Gene3D" id="1.10.260.40">
    <property type="entry name" value="lambda repressor-like DNA-binding domains"/>
    <property type="match status" value="1"/>
</dbReference>
<dbReference type="AlphaFoldDB" id="A0A1X1RG75"/>
<evidence type="ECO:0000313" key="1">
    <source>
        <dbReference type="EMBL" id="ORV05093.1"/>
    </source>
</evidence>
<dbReference type="CDD" id="cd02209">
    <property type="entry name" value="cupin_XRE_C"/>
    <property type="match status" value="1"/>
</dbReference>
<keyword evidence="2" id="KW-1185">Reference proteome</keyword>
<dbReference type="CDD" id="cd00093">
    <property type="entry name" value="HTH_XRE"/>
    <property type="match status" value="1"/>
</dbReference>
<dbReference type="InterPro" id="IPR001387">
    <property type="entry name" value="Cro/C1-type_HTH"/>
</dbReference>
<dbReference type="InterPro" id="IPR010982">
    <property type="entry name" value="Lambda_DNA-bd_dom_sf"/>
</dbReference>
<comment type="caution">
    <text evidence="1">The sequence shown here is derived from an EMBL/GenBank/DDBJ whole genome shotgun (WGS) entry which is preliminary data.</text>
</comment>
<dbReference type="SMART" id="SM00530">
    <property type="entry name" value="HTH_XRE"/>
    <property type="match status" value="1"/>
</dbReference>
<evidence type="ECO:0000313" key="2">
    <source>
        <dbReference type="Proteomes" id="UP000193484"/>
    </source>
</evidence>
<dbReference type="InterPro" id="IPR011051">
    <property type="entry name" value="RmlC_Cupin_sf"/>
</dbReference>
<dbReference type="OrthoDB" id="5584941at2"/>
<dbReference type="Pfam" id="PF01381">
    <property type="entry name" value="HTH_3"/>
    <property type="match status" value="1"/>
</dbReference>
<dbReference type="InterPro" id="IPR013096">
    <property type="entry name" value="Cupin_2"/>
</dbReference>
<dbReference type="GO" id="GO:0003677">
    <property type="term" value="F:DNA binding"/>
    <property type="evidence" value="ECO:0007669"/>
    <property type="project" value="InterPro"/>
</dbReference>
<gene>
    <name evidence="1" type="ORF">AWC04_07370</name>
</gene>
<protein>
    <submittedName>
        <fullName evidence="1">XRE family transcriptional regulator</fullName>
    </submittedName>
</protein>
<dbReference type="Gene3D" id="2.60.120.10">
    <property type="entry name" value="Jelly Rolls"/>
    <property type="match status" value="1"/>
</dbReference>
<dbReference type="SUPFAM" id="SSF47413">
    <property type="entry name" value="lambda repressor-like DNA-binding domains"/>
    <property type="match status" value="1"/>
</dbReference>
<dbReference type="PANTHER" id="PTHR46797">
    <property type="entry name" value="HTH-TYPE TRANSCRIPTIONAL REGULATOR"/>
    <property type="match status" value="1"/>
</dbReference>
<dbReference type="PANTHER" id="PTHR46797:SF1">
    <property type="entry name" value="METHYLPHOSPHONATE SYNTHASE"/>
    <property type="match status" value="1"/>
</dbReference>
<dbReference type="InterPro" id="IPR014710">
    <property type="entry name" value="RmlC-like_jellyroll"/>
</dbReference>
<organism evidence="1 2">
    <name type="scientific">Mycolicibacterium fallax</name>
    <name type="common">Mycobacterium fallax</name>
    <dbReference type="NCBI Taxonomy" id="1793"/>
    <lineage>
        <taxon>Bacteria</taxon>
        <taxon>Bacillati</taxon>
        <taxon>Actinomycetota</taxon>
        <taxon>Actinomycetes</taxon>
        <taxon>Mycobacteriales</taxon>
        <taxon>Mycobacteriaceae</taxon>
        <taxon>Mycolicibacterium</taxon>
    </lineage>
</organism>
<proteinExistence type="predicted"/>
<reference evidence="1 2" key="1">
    <citation type="submission" date="2016-01" db="EMBL/GenBank/DDBJ databases">
        <title>The new phylogeny of the genus Mycobacterium.</title>
        <authorList>
            <person name="Tarcisio F."/>
            <person name="Conor M."/>
            <person name="Antonella G."/>
            <person name="Elisabetta G."/>
            <person name="Giulia F.S."/>
            <person name="Sara T."/>
            <person name="Anna F."/>
            <person name="Clotilde B."/>
            <person name="Roberto B."/>
            <person name="Veronica D.S."/>
            <person name="Fabio R."/>
            <person name="Monica P."/>
            <person name="Olivier J."/>
            <person name="Enrico T."/>
            <person name="Nicola S."/>
        </authorList>
    </citation>
    <scope>NUCLEOTIDE SEQUENCE [LARGE SCALE GENOMIC DNA]</scope>
    <source>
        <strain evidence="1 2">DSM 44179</strain>
    </source>
</reference>
<dbReference type="PROSITE" id="PS50943">
    <property type="entry name" value="HTH_CROC1"/>
    <property type="match status" value="1"/>
</dbReference>
<dbReference type="Pfam" id="PF07883">
    <property type="entry name" value="Cupin_2"/>
    <property type="match status" value="1"/>
</dbReference>
<dbReference type="STRING" id="1793.AWC04_07370"/>
<dbReference type="SUPFAM" id="SSF51182">
    <property type="entry name" value="RmlC-like cupins"/>
    <property type="match status" value="1"/>
</dbReference>
<dbReference type="InterPro" id="IPR050807">
    <property type="entry name" value="TransReg_Diox_bact_type"/>
</dbReference>
<name>A0A1X1RG75_MYCFA</name>
<accession>A0A1X1RG75</accession>
<dbReference type="RefSeq" id="WP_085094656.1">
    <property type="nucleotide sequence ID" value="NZ_AP022603.1"/>
</dbReference>